<feature type="coiled-coil region" evidence="3">
    <location>
        <begin position="152"/>
        <end position="218"/>
    </location>
</feature>
<feature type="coiled-coil region" evidence="3">
    <location>
        <begin position="258"/>
        <end position="310"/>
    </location>
</feature>
<keyword evidence="3" id="KW-0175">Coiled coil</keyword>
<accession>A0ABM8CDW8</accession>
<keyword evidence="6" id="KW-1185">Reference proteome</keyword>
<dbReference type="PROSITE" id="PS51170">
    <property type="entry name" value="CW"/>
    <property type="match status" value="3"/>
</dbReference>
<organism evidence="5 6">
    <name type="scientific">Streptococcus parapneumoniae</name>
    <dbReference type="NCBI Taxonomy" id="2993430"/>
    <lineage>
        <taxon>Bacteria</taxon>
        <taxon>Bacillati</taxon>
        <taxon>Bacillota</taxon>
        <taxon>Bacilli</taxon>
        <taxon>Lactobacillales</taxon>
        <taxon>Streptococcaceae</taxon>
        <taxon>Streptococcus</taxon>
        <taxon>Streptococcus thalassemiae group</taxon>
    </lineage>
</organism>
<evidence type="ECO:0000313" key="6">
    <source>
        <dbReference type="Proteomes" id="UP001378546"/>
    </source>
</evidence>
<evidence type="ECO:0000256" key="3">
    <source>
        <dbReference type="SAM" id="Coils"/>
    </source>
</evidence>
<evidence type="ECO:0000256" key="1">
    <source>
        <dbReference type="ARBA" id="ARBA00022737"/>
    </source>
</evidence>
<feature type="signal peptide" evidence="4">
    <location>
        <begin position="1"/>
        <end position="23"/>
    </location>
</feature>
<evidence type="ECO:0000256" key="2">
    <source>
        <dbReference type="PROSITE-ProRule" id="PRU00591"/>
    </source>
</evidence>
<dbReference type="Gene3D" id="2.10.270.10">
    <property type="entry name" value="Cholin Binding"/>
    <property type="match status" value="1"/>
</dbReference>
<proteinExistence type="predicted"/>
<dbReference type="RefSeq" id="WP_338619423.1">
    <property type="nucleotide sequence ID" value="NZ_AP026968.1"/>
</dbReference>
<dbReference type="EMBL" id="AP026968">
    <property type="protein sequence ID" value="BDT63633.1"/>
    <property type="molecule type" value="Genomic_DNA"/>
</dbReference>
<keyword evidence="1" id="KW-0677">Repeat</keyword>
<feature type="repeat" description="Cell wall-binding" evidence="2">
    <location>
        <begin position="393"/>
        <end position="412"/>
    </location>
</feature>
<dbReference type="SUPFAM" id="SSF69360">
    <property type="entry name" value="Cell wall binding repeat"/>
    <property type="match status" value="1"/>
</dbReference>
<reference evidence="5 6" key="1">
    <citation type="submission" date="2022-11" db="EMBL/GenBank/DDBJ databases">
        <title>Complete genome sequence of alpha-hemolytic streptococci isolated from Japan.</title>
        <authorList>
            <person name="Morita M."/>
            <person name="Chang B."/>
            <person name="Akeda Y."/>
        </authorList>
    </citation>
    <scope>NUCLEOTIDE SEQUENCE [LARGE SCALE GENOMIC DNA]</scope>
    <source>
        <strain evidence="5 6">SP4011</strain>
    </source>
</reference>
<dbReference type="Proteomes" id="UP001378546">
    <property type="component" value="Chromosome"/>
</dbReference>
<evidence type="ECO:0000313" key="5">
    <source>
        <dbReference type="EMBL" id="BDT63633.1"/>
    </source>
</evidence>
<dbReference type="Pfam" id="PF19127">
    <property type="entry name" value="Choline_bind_3"/>
    <property type="match status" value="1"/>
</dbReference>
<name>A0ABM8CDW8_9STRE</name>
<evidence type="ECO:0000256" key="4">
    <source>
        <dbReference type="SAM" id="SignalP"/>
    </source>
</evidence>
<protein>
    <submittedName>
        <fullName evidence="5">Uncharacterized protein</fullName>
    </submittedName>
</protein>
<dbReference type="Pfam" id="PF01473">
    <property type="entry name" value="Choline_bind_1"/>
    <property type="match status" value="2"/>
</dbReference>
<feature type="chain" id="PRO_5046612488" evidence="4">
    <location>
        <begin position="24"/>
        <end position="451"/>
    </location>
</feature>
<feature type="repeat" description="Cell wall-binding" evidence="2">
    <location>
        <begin position="353"/>
        <end position="372"/>
    </location>
</feature>
<dbReference type="InterPro" id="IPR018337">
    <property type="entry name" value="Cell_wall/Cho-bd_repeat"/>
</dbReference>
<feature type="repeat" description="Cell wall-binding" evidence="2">
    <location>
        <begin position="373"/>
        <end position="392"/>
    </location>
</feature>
<sequence length="451" mass="49436">MKKVLLTSAVALAAFGAVQAVSAADDYTVDYNKQQQAEADAAAKKAAEKASQKAAEITKALQPKNREVLKTYNELQKAEKAYSTVEARLRAVQDELTKLYLASKTIADIEGDITQFDKYLDASKAALKVAEKFVDGYAEYTDENGATVATTVAALKTERDQKETEKEAADKALAEADLDLTSARQAGQKDLKALEDKFKDAEKKSKDAGKALETAEKRYKESVAKQDASIVEVAEITARIAAIQAKQSNDAVGYGRAVAGLDRKLEEKEAEKAKLLVELSDQNGNVRKNRDKAKAAFEAAEKAAKEAYAEYGLTYNLDSITASNDVPNQVKVGWVKDDKGQWSYVVNTKGQKATGWQLVDGAWYHFNAEGVMQKWWVKDGNTWYYLNGSGVMQTGWLQDGGKWYYLENSGAMKASQWFEVGGKWYYVDGSGALAVNTTVNGYTVNGNGEWV</sequence>
<gene>
    <name evidence="5" type="primary">cbp1</name>
    <name evidence="5" type="ORF">SP4011_00500</name>
</gene>
<keyword evidence="4" id="KW-0732">Signal</keyword>